<dbReference type="Pfam" id="PF15377">
    <property type="entry name" value="DUF4604"/>
    <property type="match status" value="1"/>
</dbReference>
<feature type="compositionally biased region" description="Acidic residues" evidence="1">
    <location>
        <begin position="49"/>
        <end position="62"/>
    </location>
</feature>
<gene>
    <name evidence="3" type="ORF">PV06_08663</name>
</gene>
<feature type="domain" description="DUF4604" evidence="2">
    <location>
        <begin position="6"/>
        <end position="187"/>
    </location>
</feature>
<feature type="region of interest" description="Disordered" evidence="1">
    <location>
        <begin position="21"/>
        <end position="188"/>
    </location>
</feature>
<dbReference type="Proteomes" id="UP000053342">
    <property type="component" value="Unassembled WGS sequence"/>
</dbReference>
<keyword evidence="4" id="KW-1185">Reference proteome</keyword>
<evidence type="ECO:0000313" key="4">
    <source>
        <dbReference type="Proteomes" id="UP000053342"/>
    </source>
</evidence>
<reference evidence="3 4" key="1">
    <citation type="submission" date="2015-01" db="EMBL/GenBank/DDBJ databases">
        <title>The Genome Sequence of Exophiala oligosperma CBS72588.</title>
        <authorList>
            <consortium name="The Broad Institute Genomics Platform"/>
            <person name="Cuomo C."/>
            <person name="de Hoog S."/>
            <person name="Gorbushina A."/>
            <person name="Stielow B."/>
            <person name="Teixiera M."/>
            <person name="Abouelleil A."/>
            <person name="Chapman S.B."/>
            <person name="Priest M."/>
            <person name="Young S.K."/>
            <person name="Wortman J."/>
            <person name="Nusbaum C."/>
            <person name="Birren B."/>
        </authorList>
    </citation>
    <scope>NUCLEOTIDE SEQUENCE [LARGE SCALE GENOMIC DNA]</scope>
    <source>
        <strain evidence="3 4">CBS 72588</strain>
    </source>
</reference>
<evidence type="ECO:0000313" key="3">
    <source>
        <dbReference type="EMBL" id="KIW38825.1"/>
    </source>
</evidence>
<name>A0A0D2D8N7_9EURO</name>
<dbReference type="GeneID" id="27360737"/>
<dbReference type="EMBL" id="KN847340">
    <property type="protein sequence ID" value="KIW38825.1"/>
    <property type="molecule type" value="Genomic_DNA"/>
</dbReference>
<dbReference type="InterPro" id="IPR027911">
    <property type="entry name" value="DUF4604"/>
</dbReference>
<dbReference type="VEuPathDB" id="FungiDB:PV06_08663"/>
<accession>A0A0D2D8N7</accession>
<feature type="compositionally biased region" description="Basic and acidic residues" evidence="1">
    <location>
        <begin position="63"/>
        <end position="85"/>
    </location>
</feature>
<protein>
    <recommendedName>
        <fullName evidence="2">DUF4604 domain-containing protein</fullName>
    </recommendedName>
</protein>
<feature type="compositionally biased region" description="Basic residues" evidence="1">
    <location>
        <begin position="170"/>
        <end position="180"/>
    </location>
</feature>
<dbReference type="HOGENOM" id="CLU_096170_1_1_1"/>
<evidence type="ECO:0000259" key="2">
    <source>
        <dbReference type="Pfam" id="PF15377"/>
    </source>
</evidence>
<dbReference type="AlphaFoldDB" id="A0A0D2D8N7"/>
<feature type="compositionally biased region" description="Basic and acidic residues" evidence="1">
    <location>
        <begin position="95"/>
        <end position="110"/>
    </location>
</feature>
<dbReference type="RefSeq" id="XP_016259041.1">
    <property type="nucleotide sequence ID" value="XM_016410019.1"/>
</dbReference>
<organism evidence="3 4">
    <name type="scientific">Exophiala oligosperma</name>
    <dbReference type="NCBI Taxonomy" id="215243"/>
    <lineage>
        <taxon>Eukaryota</taxon>
        <taxon>Fungi</taxon>
        <taxon>Dikarya</taxon>
        <taxon>Ascomycota</taxon>
        <taxon>Pezizomycotina</taxon>
        <taxon>Eurotiomycetes</taxon>
        <taxon>Chaetothyriomycetidae</taxon>
        <taxon>Chaetothyriales</taxon>
        <taxon>Herpotrichiellaceae</taxon>
        <taxon>Exophiala</taxon>
    </lineage>
</organism>
<proteinExistence type="predicted"/>
<sequence>MSFNSKNLHYDKQEPSFLRKLKGQYAGLDGRSNVQIARPKKDRLKTGDGDEDDPLIVDESGETVEKAEFERRQREGDDPELERQPNTENGDDNGQDGKQEQQHQNERQKVTEIGSSANAKKRKVGKVVTSDEVDDRGEVNVDGQSIVKKSQRSRLEDPDDAEAKSPKKKDQVKKKGKKIKLSFDDADG</sequence>
<dbReference type="OrthoDB" id="5388322at2759"/>
<evidence type="ECO:0000256" key="1">
    <source>
        <dbReference type="SAM" id="MobiDB-lite"/>
    </source>
</evidence>
<feature type="compositionally biased region" description="Basic and acidic residues" evidence="1">
    <location>
        <begin position="153"/>
        <end position="169"/>
    </location>
</feature>